<accession>A0A517T1C8</accession>
<dbReference type="InterPro" id="IPR011042">
    <property type="entry name" value="6-blade_b-propeller_TolB-like"/>
</dbReference>
<name>A0A517T1C8_9BACT</name>
<dbReference type="PANTHER" id="PTHR33546">
    <property type="entry name" value="LARGE, MULTIFUNCTIONAL SECRETED PROTEIN-RELATED"/>
    <property type="match status" value="1"/>
</dbReference>
<feature type="chain" id="PRO_5022074302" description="DUF7133 domain-containing protein" evidence="1">
    <location>
        <begin position="36"/>
        <end position="503"/>
    </location>
</feature>
<keyword evidence="4" id="KW-1185">Reference proteome</keyword>
<dbReference type="Proteomes" id="UP000315003">
    <property type="component" value="Chromosome"/>
</dbReference>
<dbReference type="RefSeq" id="WP_419187745.1">
    <property type="nucleotide sequence ID" value="NZ_CP036272.1"/>
</dbReference>
<reference evidence="3 4" key="1">
    <citation type="submission" date="2019-02" db="EMBL/GenBank/DDBJ databases">
        <title>Deep-cultivation of Planctomycetes and their phenomic and genomic characterization uncovers novel biology.</title>
        <authorList>
            <person name="Wiegand S."/>
            <person name="Jogler M."/>
            <person name="Boedeker C."/>
            <person name="Pinto D."/>
            <person name="Vollmers J."/>
            <person name="Rivas-Marin E."/>
            <person name="Kohn T."/>
            <person name="Peeters S.H."/>
            <person name="Heuer A."/>
            <person name="Rast P."/>
            <person name="Oberbeckmann S."/>
            <person name="Bunk B."/>
            <person name="Jeske O."/>
            <person name="Meyerdierks A."/>
            <person name="Storesund J.E."/>
            <person name="Kallscheuer N."/>
            <person name="Luecker S."/>
            <person name="Lage O.M."/>
            <person name="Pohl T."/>
            <person name="Merkel B.J."/>
            <person name="Hornburger P."/>
            <person name="Mueller R.-W."/>
            <person name="Bruemmer F."/>
            <person name="Labrenz M."/>
            <person name="Spormann A.M."/>
            <person name="Op den Camp H."/>
            <person name="Overmann J."/>
            <person name="Amann R."/>
            <person name="Jetten M.S.M."/>
            <person name="Mascher T."/>
            <person name="Medema M.H."/>
            <person name="Devos D.P."/>
            <person name="Kaster A.-K."/>
            <person name="Ovreas L."/>
            <person name="Rohde M."/>
            <person name="Galperin M.Y."/>
            <person name="Jogler C."/>
        </authorList>
    </citation>
    <scope>NUCLEOTIDE SEQUENCE [LARGE SCALE GENOMIC DNA]</scope>
    <source>
        <strain evidence="3 4">SV_7m_r</strain>
    </source>
</reference>
<dbReference type="Pfam" id="PF23500">
    <property type="entry name" value="DUF7133"/>
    <property type="match status" value="1"/>
</dbReference>
<feature type="signal peptide" evidence="1">
    <location>
        <begin position="1"/>
        <end position="35"/>
    </location>
</feature>
<evidence type="ECO:0000256" key="1">
    <source>
        <dbReference type="SAM" id="SignalP"/>
    </source>
</evidence>
<proteinExistence type="predicted"/>
<evidence type="ECO:0000313" key="3">
    <source>
        <dbReference type="EMBL" id="QDT62141.1"/>
    </source>
</evidence>
<protein>
    <recommendedName>
        <fullName evidence="2">DUF7133 domain-containing protein</fullName>
    </recommendedName>
</protein>
<dbReference type="PANTHER" id="PTHR33546:SF1">
    <property type="entry name" value="LARGE, MULTIFUNCTIONAL SECRETED PROTEIN"/>
    <property type="match status" value="1"/>
</dbReference>
<sequence length="503" mass="55121" precursor="true">MKTQPTLNASFVRSLLQPAALAVLGLATMLASMTAAQNPQESDYYRIVTFQPPLGEVIEASGFQLMDDGSMAVCSRRGDIFRIEKPFADEVTADQFSVFTRGLHEPLSLAAKDGWLYATQRPELTRMRDEDGDGVADVFETVGDGWGVSADYHEYAFGSKFDADGNIVITLCLTGSFNSNVLYRGWAVKVTPDGETLPYCSGVRSPGGVGADAKGRLYYTDNQGPWNGTCGLKPLIQNKFVGHPGGFRWYEQAESVMGKKPEEPVSGSRLHTEADRIPELSMPTVLFPYNKMGKSASGIACDTTGGKFGPFQDQLFVADQSASTIMRVSLEEVNGHVQGACFPFRKGFASGNVGVEMTPQGSLFVGGTNRGWGSVGNRPFAIERLDWTGKLPFEILAMRIKPDGFELEFTKPVDPKTAQDLAGYDLQTYTYEYRSQYGSPEVDHTKPTIKSATVSDDNLKVRLQIDGMQRGHVHELISKQIRSQEGLPLLHPEAYYTASYLAK</sequence>
<dbReference type="SUPFAM" id="SSF63829">
    <property type="entry name" value="Calcium-dependent phosphotriesterase"/>
    <property type="match status" value="1"/>
</dbReference>
<gene>
    <name evidence="3" type="ORF">SV7mr_46880</name>
</gene>
<keyword evidence="1" id="KW-0732">Signal</keyword>
<evidence type="ECO:0000313" key="4">
    <source>
        <dbReference type="Proteomes" id="UP000315003"/>
    </source>
</evidence>
<organism evidence="3 4">
    <name type="scientific">Stieleria bergensis</name>
    <dbReference type="NCBI Taxonomy" id="2528025"/>
    <lineage>
        <taxon>Bacteria</taxon>
        <taxon>Pseudomonadati</taxon>
        <taxon>Planctomycetota</taxon>
        <taxon>Planctomycetia</taxon>
        <taxon>Pirellulales</taxon>
        <taxon>Pirellulaceae</taxon>
        <taxon>Stieleria</taxon>
    </lineage>
</organism>
<feature type="domain" description="DUF7133" evidence="2">
    <location>
        <begin position="92"/>
        <end position="233"/>
    </location>
</feature>
<dbReference type="InterPro" id="IPR055557">
    <property type="entry name" value="DUF7133"/>
</dbReference>
<dbReference type="Gene3D" id="2.120.10.30">
    <property type="entry name" value="TolB, C-terminal domain"/>
    <property type="match status" value="1"/>
</dbReference>
<dbReference type="EMBL" id="CP036272">
    <property type="protein sequence ID" value="QDT62141.1"/>
    <property type="molecule type" value="Genomic_DNA"/>
</dbReference>
<dbReference type="AlphaFoldDB" id="A0A517T1C8"/>
<evidence type="ECO:0000259" key="2">
    <source>
        <dbReference type="Pfam" id="PF23500"/>
    </source>
</evidence>